<accession>A0ABT0RL29</accession>
<proteinExistence type="predicted"/>
<evidence type="ECO:0000256" key="2">
    <source>
        <dbReference type="SAM" id="Phobius"/>
    </source>
</evidence>
<evidence type="ECO:0000313" key="4">
    <source>
        <dbReference type="Proteomes" id="UP001165363"/>
    </source>
</evidence>
<keyword evidence="2" id="KW-0472">Membrane</keyword>
<dbReference type="EMBL" id="JAMGBD010000001">
    <property type="protein sequence ID" value="MCL6683336.1"/>
    <property type="molecule type" value="Genomic_DNA"/>
</dbReference>
<evidence type="ECO:0000313" key="3">
    <source>
        <dbReference type="EMBL" id="MCL6683336.1"/>
    </source>
</evidence>
<feature type="transmembrane region" description="Helical" evidence="2">
    <location>
        <begin position="37"/>
        <end position="57"/>
    </location>
</feature>
<feature type="region of interest" description="Disordered" evidence="1">
    <location>
        <begin position="1"/>
        <end position="32"/>
    </location>
</feature>
<gene>
    <name evidence="3" type="ORF">LZ536_05390</name>
</gene>
<evidence type="ECO:0000256" key="1">
    <source>
        <dbReference type="SAM" id="MobiDB-lite"/>
    </source>
</evidence>
<keyword evidence="4" id="KW-1185">Reference proteome</keyword>
<reference evidence="3" key="1">
    <citation type="submission" date="2022-05" db="EMBL/GenBank/DDBJ databases">
        <authorList>
            <person name="Jo J.-H."/>
            <person name="Im W.-T."/>
        </authorList>
    </citation>
    <scope>NUCLEOTIDE SEQUENCE</scope>
    <source>
        <strain evidence="3">SE158</strain>
    </source>
</reference>
<comment type="caution">
    <text evidence="3">The sequence shown here is derived from an EMBL/GenBank/DDBJ whole genome shotgun (WGS) entry which is preliminary data.</text>
</comment>
<name>A0ABT0RL29_9SPHN</name>
<feature type="compositionally biased region" description="Basic and acidic residues" evidence="1">
    <location>
        <begin position="1"/>
        <end position="22"/>
    </location>
</feature>
<dbReference type="Proteomes" id="UP001165363">
    <property type="component" value="Unassembled WGS sequence"/>
</dbReference>
<organism evidence="3 4">
    <name type="scientific">Sphingomonas alba</name>
    <dbReference type="NCBI Taxonomy" id="2908208"/>
    <lineage>
        <taxon>Bacteria</taxon>
        <taxon>Pseudomonadati</taxon>
        <taxon>Pseudomonadota</taxon>
        <taxon>Alphaproteobacteria</taxon>
        <taxon>Sphingomonadales</taxon>
        <taxon>Sphingomonadaceae</taxon>
        <taxon>Sphingomonas</taxon>
    </lineage>
</organism>
<protein>
    <recommendedName>
        <fullName evidence="5">SPOR domain-containing protein</fullName>
    </recommendedName>
</protein>
<keyword evidence="2" id="KW-0812">Transmembrane</keyword>
<keyword evidence="2" id="KW-1133">Transmembrane helix</keyword>
<sequence>MHGHRPVDEDRLPWLEPYRETKATAPPQPRSRSGRPLLAIIGLILLAAVGGGGYWLGQQKEAPQPQPSQTVAIAPARPVAQVVEVAQAPVAAPAVEAPGPATVPVAKAKAPRKAVHHRAAPARRKIRTAGVERAHIDAVRAEQERLAKSRPWPKMPSPGPAGQVIQLGAFTTAARANNAYSSRVARYPVLGRMPKVVVPVITKPDGRILYVLRLGTSSRQQSKTVCRNLQRSGDHCLVIG</sequence>
<dbReference type="RefSeq" id="WP_249847264.1">
    <property type="nucleotide sequence ID" value="NZ_JAMGBD010000001.1"/>
</dbReference>
<evidence type="ECO:0008006" key="5">
    <source>
        <dbReference type="Google" id="ProtNLM"/>
    </source>
</evidence>